<keyword evidence="1" id="KW-1133">Transmembrane helix</keyword>
<evidence type="ECO:0000259" key="2">
    <source>
        <dbReference type="Pfam" id="PF00957"/>
    </source>
</evidence>
<dbReference type="Proteomes" id="UP000192758">
    <property type="component" value="Unassembled WGS sequence"/>
</dbReference>
<dbReference type="OrthoDB" id="1719357at2759"/>
<dbReference type="Pfam" id="PF00957">
    <property type="entry name" value="Synaptobrevin"/>
    <property type="match status" value="1"/>
</dbReference>
<organism evidence="3 4">
    <name type="scientific">Ecytonucleospora hepatopenaei</name>
    <dbReference type="NCBI Taxonomy" id="646526"/>
    <lineage>
        <taxon>Eukaryota</taxon>
        <taxon>Fungi</taxon>
        <taxon>Fungi incertae sedis</taxon>
        <taxon>Microsporidia</taxon>
        <taxon>Enterocytozoonidae</taxon>
        <taxon>Ecytonucleospora</taxon>
    </lineage>
</organism>
<reference evidence="3 4" key="1">
    <citation type="journal article" date="2017" name="Environ. Microbiol.">
        <title>Decay of the glycolytic pathway and adaptation to intranuclear parasitism within Enterocytozoonidae microsporidia.</title>
        <authorList>
            <person name="Wiredu Boakye D."/>
            <person name="Jaroenlak P."/>
            <person name="Prachumwat A."/>
            <person name="Williams T.A."/>
            <person name="Bateman K.S."/>
            <person name="Itsathitphaisarn O."/>
            <person name="Sritunyalucksana K."/>
            <person name="Paszkiewicz K.H."/>
            <person name="Moore K.A."/>
            <person name="Stentiford G.D."/>
            <person name="Williams B.A."/>
        </authorList>
    </citation>
    <scope>NUCLEOTIDE SEQUENCE [LARGE SCALE GENOMIC DNA]</scope>
    <source>
        <strain evidence="3 4">TH1</strain>
    </source>
</reference>
<dbReference type="Gene3D" id="1.20.5.110">
    <property type="match status" value="1"/>
</dbReference>
<feature type="domain" description="V-SNARE coiled-coil homology" evidence="2">
    <location>
        <begin position="145"/>
        <end position="221"/>
    </location>
</feature>
<evidence type="ECO:0000313" key="3">
    <source>
        <dbReference type="EMBL" id="OQS55133.1"/>
    </source>
</evidence>
<dbReference type="AlphaFoldDB" id="A0A1W0E7D2"/>
<name>A0A1W0E7D2_9MICR</name>
<proteinExistence type="predicted"/>
<keyword evidence="1" id="KW-0472">Membrane</keyword>
<protein>
    <recommendedName>
        <fullName evidence="2">V-SNARE coiled-coil homology domain-containing protein</fullName>
    </recommendedName>
</protein>
<sequence length="225" mass="26132">MAILYTQFLNVNNKKLLSGSCSTQGVFLQEDYELLTELKGLTSKALHPDNILMLQTNKTYQKVSENSKFVFFIGVLPLFESSLCVACIADTRSTEKTIAIYFQRLVDNILNNTIRITNINVSCYGNDEKIRSITDSFNKEERTLNTNEILETTHAKLVENLDNLIYRGDNINKLKTMSESLKYETQFMSKRVSEMKRREQMKKYQTYAIGGFILFLIIYFMFLRK</sequence>
<dbReference type="STRING" id="646526.A0A1W0E7D2"/>
<evidence type="ECO:0000256" key="1">
    <source>
        <dbReference type="SAM" id="Phobius"/>
    </source>
</evidence>
<keyword evidence="4" id="KW-1185">Reference proteome</keyword>
<keyword evidence="1" id="KW-0812">Transmembrane</keyword>
<comment type="caution">
    <text evidence="3">The sequence shown here is derived from an EMBL/GenBank/DDBJ whole genome shotgun (WGS) entry which is preliminary data.</text>
</comment>
<evidence type="ECO:0000313" key="4">
    <source>
        <dbReference type="Proteomes" id="UP000192758"/>
    </source>
</evidence>
<dbReference type="VEuPathDB" id="MicrosporidiaDB:EHP00_276"/>
<gene>
    <name evidence="3" type="ORF">EHP00_276</name>
</gene>
<feature type="transmembrane region" description="Helical" evidence="1">
    <location>
        <begin position="204"/>
        <end position="222"/>
    </location>
</feature>
<dbReference type="EMBL" id="MNPJ01000014">
    <property type="protein sequence ID" value="OQS55133.1"/>
    <property type="molecule type" value="Genomic_DNA"/>
</dbReference>
<accession>A0A1W0E7D2</accession>
<dbReference type="SUPFAM" id="SSF58038">
    <property type="entry name" value="SNARE fusion complex"/>
    <property type="match status" value="1"/>
</dbReference>
<dbReference type="InterPro" id="IPR042855">
    <property type="entry name" value="V_SNARE_CC"/>
</dbReference>